<reference evidence="2 3" key="1">
    <citation type="journal article" date="2018" name="Front. Plant Sci.">
        <title>Red Clover (Trifolium pratense) and Zigzag Clover (T. medium) - A Picture of Genomic Similarities and Differences.</title>
        <authorList>
            <person name="Dluhosova J."/>
            <person name="Istvanek J."/>
            <person name="Nedelnik J."/>
            <person name="Repkova J."/>
        </authorList>
    </citation>
    <scope>NUCLEOTIDE SEQUENCE [LARGE SCALE GENOMIC DNA]</scope>
    <source>
        <strain evidence="3">cv. 10/8</strain>
        <tissue evidence="2">Leaf</tissue>
    </source>
</reference>
<accession>A0A392Q754</accession>
<feature type="domain" description="Reverse transcriptase Ty1/copia-type" evidence="1">
    <location>
        <begin position="20"/>
        <end position="128"/>
    </location>
</feature>
<feature type="non-terminal residue" evidence="2">
    <location>
        <position position="132"/>
    </location>
</feature>
<sequence>MSDPRWLNAMQTEYKALMDNNTWSLVSLPSHRKAIDCKWIFTVKENPDGSVNKLKARLVAKGFLQTAGFDFTETFSPVVKPVTIRILLTLVVTYKWQVQHIDVNNAFLNGILQEEVYMQQPTGFEASDKSLV</sequence>
<protein>
    <submittedName>
        <fullName evidence="2">Retrovirus-related pol polyprotein from transposon TNT 1-94</fullName>
    </submittedName>
</protein>
<evidence type="ECO:0000259" key="1">
    <source>
        <dbReference type="Pfam" id="PF07727"/>
    </source>
</evidence>
<evidence type="ECO:0000313" key="2">
    <source>
        <dbReference type="EMBL" id="MCI20233.1"/>
    </source>
</evidence>
<dbReference type="InterPro" id="IPR043502">
    <property type="entry name" value="DNA/RNA_pol_sf"/>
</dbReference>
<dbReference type="InterPro" id="IPR013103">
    <property type="entry name" value="RVT_2"/>
</dbReference>
<dbReference type="Pfam" id="PF07727">
    <property type="entry name" value="RVT_2"/>
    <property type="match status" value="1"/>
</dbReference>
<dbReference type="AlphaFoldDB" id="A0A392Q754"/>
<name>A0A392Q754_9FABA</name>
<organism evidence="2 3">
    <name type="scientific">Trifolium medium</name>
    <dbReference type="NCBI Taxonomy" id="97028"/>
    <lineage>
        <taxon>Eukaryota</taxon>
        <taxon>Viridiplantae</taxon>
        <taxon>Streptophyta</taxon>
        <taxon>Embryophyta</taxon>
        <taxon>Tracheophyta</taxon>
        <taxon>Spermatophyta</taxon>
        <taxon>Magnoliopsida</taxon>
        <taxon>eudicotyledons</taxon>
        <taxon>Gunneridae</taxon>
        <taxon>Pentapetalae</taxon>
        <taxon>rosids</taxon>
        <taxon>fabids</taxon>
        <taxon>Fabales</taxon>
        <taxon>Fabaceae</taxon>
        <taxon>Papilionoideae</taxon>
        <taxon>50 kb inversion clade</taxon>
        <taxon>NPAAA clade</taxon>
        <taxon>Hologalegina</taxon>
        <taxon>IRL clade</taxon>
        <taxon>Trifolieae</taxon>
        <taxon>Trifolium</taxon>
    </lineage>
</organism>
<proteinExistence type="predicted"/>
<dbReference type="SUPFAM" id="SSF56672">
    <property type="entry name" value="DNA/RNA polymerases"/>
    <property type="match status" value="1"/>
</dbReference>
<dbReference type="Proteomes" id="UP000265520">
    <property type="component" value="Unassembled WGS sequence"/>
</dbReference>
<evidence type="ECO:0000313" key="3">
    <source>
        <dbReference type="Proteomes" id="UP000265520"/>
    </source>
</evidence>
<keyword evidence="3" id="KW-1185">Reference proteome</keyword>
<dbReference type="EMBL" id="LXQA010118867">
    <property type="protein sequence ID" value="MCI20233.1"/>
    <property type="molecule type" value="Genomic_DNA"/>
</dbReference>
<comment type="caution">
    <text evidence="2">The sequence shown here is derived from an EMBL/GenBank/DDBJ whole genome shotgun (WGS) entry which is preliminary data.</text>
</comment>